<evidence type="ECO:0000313" key="1">
    <source>
        <dbReference type="EMBL" id="OCF25764.1"/>
    </source>
</evidence>
<proteinExistence type="predicted"/>
<dbReference type="EMBL" id="KI894020">
    <property type="protein sequence ID" value="OCF25764.1"/>
    <property type="molecule type" value="Genomic_DNA"/>
</dbReference>
<organism evidence="1">
    <name type="scientific">Kwoniella bestiolae CBS 10118</name>
    <dbReference type="NCBI Taxonomy" id="1296100"/>
    <lineage>
        <taxon>Eukaryota</taxon>
        <taxon>Fungi</taxon>
        <taxon>Dikarya</taxon>
        <taxon>Basidiomycota</taxon>
        <taxon>Agaricomycotina</taxon>
        <taxon>Tremellomycetes</taxon>
        <taxon>Tremellales</taxon>
        <taxon>Cryptococcaceae</taxon>
        <taxon>Kwoniella</taxon>
    </lineage>
</organism>
<dbReference type="AlphaFoldDB" id="A0A1B9G406"/>
<accession>A0A1B9G406</accession>
<reference evidence="2" key="2">
    <citation type="submission" date="2013-07" db="EMBL/GenBank/DDBJ databases">
        <authorList>
            <consortium name="The Broad Institute Genome Sequencing Platform"/>
            <person name="Cuomo C."/>
            <person name="Litvintseva A."/>
            <person name="Chen Y."/>
            <person name="Heitman J."/>
            <person name="Sun S."/>
            <person name="Springer D."/>
            <person name="Dromer F."/>
            <person name="Young S.K."/>
            <person name="Zeng Q."/>
            <person name="Gargeya S."/>
            <person name="Fitzgerald M."/>
            <person name="Abouelleil A."/>
            <person name="Alvarado L."/>
            <person name="Berlin A.M."/>
            <person name="Chapman S.B."/>
            <person name="Dewar J."/>
            <person name="Goldberg J."/>
            <person name="Griggs A."/>
            <person name="Gujja S."/>
            <person name="Hansen M."/>
            <person name="Howarth C."/>
            <person name="Imamovic A."/>
            <person name="Larimer J."/>
            <person name="McCowan C."/>
            <person name="Murphy C."/>
            <person name="Pearson M."/>
            <person name="Priest M."/>
            <person name="Roberts A."/>
            <person name="Saif S."/>
            <person name="Shea T."/>
            <person name="Sykes S."/>
            <person name="Wortman J."/>
            <person name="Nusbaum C."/>
            <person name="Birren B."/>
        </authorList>
    </citation>
    <scope>NUCLEOTIDE SEQUENCE</scope>
    <source>
        <strain evidence="2">CBS 10118</strain>
    </source>
</reference>
<dbReference type="VEuPathDB" id="FungiDB:I302_03437"/>
<reference evidence="1" key="1">
    <citation type="submission" date="2013-07" db="EMBL/GenBank/DDBJ databases">
        <title>The Genome Sequence of Cryptococcus bestiolae CBS10118.</title>
        <authorList>
            <consortium name="The Broad Institute Genome Sequencing Platform"/>
            <person name="Cuomo C."/>
            <person name="Litvintseva A."/>
            <person name="Chen Y."/>
            <person name="Heitman J."/>
            <person name="Sun S."/>
            <person name="Springer D."/>
            <person name="Dromer F."/>
            <person name="Young S.K."/>
            <person name="Zeng Q."/>
            <person name="Gargeya S."/>
            <person name="Fitzgerald M."/>
            <person name="Abouelleil A."/>
            <person name="Alvarado L."/>
            <person name="Berlin A.M."/>
            <person name="Chapman S.B."/>
            <person name="Dewar J."/>
            <person name="Goldberg J."/>
            <person name="Griggs A."/>
            <person name="Gujja S."/>
            <person name="Hansen M."/>
            <person name="Howarth C."/>
            <person name="Imamovic A."/>
            <person name="Larimer J."/>
            <person name="McCowan C."/>
            <person name="Murphy C."/>
            <person name="Pearson M."/>
            <person name="Priest M."/>
            <person name="Roberts A."/>
            <person name="Saif S."/>
            <person name="Shea T."/>
            <person name="Sykes S."/>
            <person name="Wortman J."/>
            <person name="Nusbaum C."/>
            <person name="Birren B."/>
        </authorList>
    </citation>
    <scope>NUCLEOTIDE SEQUENCE [LARGE SCALE GENOMIC DNA]</scope>
    <source>
        <strain evidence="1">CBS 10118</strain>
    </source>
</reference>
<name>A0A1B9G406_9TREE</name>
<keyword evidence="3" id="KW-1185">Reference proteome</keyword>
<dbReference type="GeneID" id="30207836"/>
<reference evidence="1" key="3">
    <citation type="submission" date="2014-01" db="EMBL/GenBank/DDBJ databases">
        <title>Evolution of pathogenesis and genome organization in the Tremellales.</title>
        <authorList>
            <person name="Cuomo C."/>
            <person name="Litvintseva A."/>
            <person name="Heitman J."/>
            <person name="Chen Y."/>
            <person name="Sun S."/>
            <person name="Springer D."/>
            <person name="Dromer F."/>
            <person name="Young S."/>
            <person name="Zeng Q."/>
            <person name="Chapman S."/>
            <person name="Gujja S."/>
            <person name="Saif S."/>
            <person name="Birren B."/>
        </authorList>
    </citation>
    <scope>NUCLEOTIDE SEQUENCE</scope>
    <source>
        <strain evidence="1">CBS 10118</strain>
    </source>
</reference>
<dbReference type="RefSeq" id="XP_019046834.1">
    <property type="nucleotide sequence ID" value="XM_019190086.1"/>
</dbReference>
<evidence type="ECO:0000313" key="3">
    <source>
        <dbReference type="Proteomes" id="UP000092730"/>
    </source>
</evidence>
<gene>
    <name evidence="1" type="ORF">I302_03437</name>
    <name evidence="2" type="ORF">I302_100065</name>
</gene>
<protein>
    <submittedName>
        <fullName evidence="1">Uncharacterized protein</fullName>
    </submittedName>
</protein>
<sequence>MTSIIRSNTTAKHDDHQTHNVLTHTSSLDKISAIHPHLLDILRALIPTDLLRVSNEFYDDLLPTLYRRIELNKDNVRGVLEGIINGSERKRDALGMVRELTVVHLEVLDYLVQLEGPVEGVRMNVGDHRLVSNHPDHPPNGNALDPHRPLFPKLDILHLPFQFISALDDLTISHNEISLPEDDITLSRLQLREDPLRKLSTYPSIFARSFIPSTIHLDLTQEIDSELYWSFDSSLFNLLDKIPHHPTSSTRLRIDTILPREKPERGYIPHNLLQPSSIHFKPNTSQQAGYGNGDIAKVIRDHYDVHISRASFPPIVYFVKDVSGVREELEKIVELRVRVEEALVLDEAEGGILREEVE</sequence>
<dbReference type="Proteomes" id="UP000092730">
    <property type="component" value="Chromosome 1"/>
</dbReference>
<reference evidence="2" key="4">
    <citation type="submission" date="2024-02" db="EMBL/GenBank/DDBJ databases">
        <title>Comparative genomics of Cryptococcus and Kwoniella reveals pathogenesis evolution and contrasting modes of karyotype evolution via chromosome fusion or intercentromeric recombination.</title>
        <authorList>
            <person name="Coelho M.A."/>
            <person name="David-Palma M."/>
            <person name="Shea T."/>
            <person name="Bowers K."/>
            <person name="McGinley-Smith S."/>
            <person name="Mohammad A.W."/>
            <person name="Gnirke A."/>
            <person name="Yurkov A.M."/>
            <person name="Nowrousian M."/>
            <person name="Sun S."/>
            <person name="Cuomo C.A."/>
            <person name="Heitman J."/>
        </authorList>
    </citation>
    <scope>NUCLEOTIDE SEQUENCE</scope>
    <source>
        <strain evidence="2">CBS 10118</strain>
    </source>
</reference>
<dbReference type="OrthoDB" id="2564941at2759"/>
<dbReference type="EMBL" id="CP144541">
    <property type="protein sequence ID" value="WVW78114.1"/>
    <property type="molecule type" value="Genomic_DNA"/>
</dbReference>
<dbReference type="KEGG" id="kbi:30207836"/>
<evidence type="ECO:0000313" key="2">
    <source>
        <dbReference type="EMBL" id="WVW78114.1"/>
    </source>
</evidence>